<evidence type="ECO:0000256" key="3">
    <source>
        <dbReference type="SAM" id="MobiDB-lite"/>
    </source>
</evidence>
<dbReference type="Gene3D" id="3.40.390.10">
    <property type="entry name" value="Collagenase (Catalytic Domain)"/>
    <property type="match status" value="1"/>
</dbReference>
<dbReference type="PANTHER" id="PTHR10127">
    <property type="entry name" value="DISCOIDIN, CUB, EGF, LAMININ , AND ZINC METALLOPROTEASE DOMAIN CONTAINING"/>
    <property type="match status" value="1"/>
</dbReference>
<dbReference type="PROSITE" id="PS51864">
    <property type="entry name" value="ASTACIN"/>
    <property type="match status" value="1"/>
</dbReference>
<dbReference type="InterPro" id="IPR006026">
    <property type="entry name" value="Peptidase_Metallo"/>
</dbReference>
<keyword evidence="1 2" id="KW-0862">Zinc</keyword>
<comment type="caution">
    <text evidence="6">The sequence shown here is derived from an EMBL/GenBank/DDBJ whole genome shotgun (WGS) entry which is preliminary data.</text>
</comment>
<dbReference type="OrthoDB" id="9909757at2759"/>
<keyword evidence="7" id="KW-1185">Reference proteome</keyword>
<evidence type="ECO:0000256" key="2">
    <source>
        <dbReference type="RuleBase" id="RU361183"/>
    </source>
</evidence>
<evidence type="ECO:0000313" key="7">
    <source>
        <dbReference type="Proteomes" id="UP000812440"/>
    </source>
</evidence>
<dbReference type="GO" id="GO:0008270">
    <property type="term" value="F:zinc ion binding"/>
    <property type="evidence" value="ECO:0007669"/>
    <property type="project" value="UniProtKB-UniRule"/>
</dbReference>
<evidence type="ECO:0000259" key="4">
    <source>
        <dbReference type="PROSITE" id="PS50060"/>
    </source>
</evidence>
<feature type="compositionally biased region" description="Polar residues" evidence="3">
    <location>
        <begin position="243"/>
        <end position="256"/>
    </location>
</feature>
<dbReference type="SUPFAM" id="SSF49899">
    <property type="entry name" value="Concanavalin A-like lectins/glucanases"/>
    <property type="match status" value="1"/>
</dbReference>
<evidence type="ECO:0000313" key="6">
    <source>
        <dbReference type="EMBL" id="KAG8440930.1"/>
    </source>
</evidence>
<dbReference type="Pfam" id="PF00629">
    <property type="entry name" value="MAM"/>
    <property type="match status" value="1"/>
</dbReference>
<dbReference type="InterPro" id="IPR024079">
    <property type="entry name" value="MetalloPept_cat_dom_sf"/>
</dbReference>
<dbReference type="Pfam" id="PF01400">
    <property type="entry name" value="Astacin"/>
    <property type="match status" value="1"/>
</dbReference>
<keyword evidence="1 2" id="KW-0482">Metalloprotease</keyword>
<dbReference type="GO" id="GO:0004222">
    <property type="term" value="F:metalloendopeptidase activity"/>
    <property type="evidence" value="ECO:0007669"/>
    <property type="project" value="UniProtKB-UniRule"/>
</dbReference>
<dbReference type="PANTHER" id="PTHR10127:SF855">
    <property type="entry name" value="ASTACIN-LIKE METALLOENDOPEPTIDASE"/>
    <property type="match status" value="1"/>
</dbReference>
<dbReference type="SMART" id="SM00235">
    <property type="entry name" value="ZnMc"/>
    <property type="match status" value="1"/>
</dbReference>
<keyword evidence="1 2" id="KW-0479">Metal-binding</keyword>
<feature type="binding site" evidence="1">
    <location>
        <position position="125"/>
    </location>
    <ligand>
        <name>Zn(2+)</name>
        <dbReference type="ChEBI" id="CHEBI:29105"/>
        <note>catalytic</note>
    </ligand>
</feature>
<evidence type="ECO:0000259" key="5">
    <source>
        <dbReference type="PROSITE" id="PS51864"/>
    </source>
</evidence>
<feature type="active site" evidence="1">
    <location>
        <position position="116"/>
    </location>
</feature>
<feature type="region of interest" description="Disordered" evidence="3">
    <location>
        <begin position="220"/>
        <end position="266"/>
    </location>
</feature>
<feature type="binding site" evidence="1">
    <location>
        <position position="119"/>
    </location>
    <ligand>
        <name>Zn(2+)</name>
        <dbReference type="ChEBI" id="CHEBI:29105"/>
        <note>catalytic</note>
    </ligand>
</feature>
<protein>
    <recommendedName>
        <fullName evidence="2">Metalloendopeptidase</fullName>
        <ecNumber evidence="2">3.4.24.-</ecNumber>
    </recommendedName>
</protein>
<dbReference type="InterPro" id="IPR013320">
    <property type="entry name" value="ConA-like_dom_sf"/>
</dbReference>
<dbReference type="InterPro" id="IPR000998">
    <property type="entry name" value="MAM_dom"/>
</dbReference>
<keyword evidence="1 2" id="KW-0645">Protease</keyword>
<feature type="domain" description="MAM" evidence="4">
    <location>
        <begin position="500"/>
        <end position="659"/>
    </location>
</feature>
<dbReference type="Gene3D" id="2.60.120.200">
    <property type="match status" value="1"/>
</dbReference>
<dbReference type="Proteomes" id="UP000812440">
    <property type="component" value="Chromosome 3"/>
</dbReference>
<sequence length="659" mass="74733">MEEGDIYRKASCTKSFRTTSPRAIKWAKIDGYVTIPFAISSAYDPSDWTTIEKAFKDFNTSTCIRFIKRTTEKDYISIEPIMGCYSSVGRIGGLQLVSLSFECLRTDKGKGIVLHELMHIVGFWHEHSRADRNKYIGVNWDEVLPGYEKNFCRYETTNMLVAYDLKSILHYPRTAFSKSGRSTIFPKYPNGNAEIGQRIGLSASDILRINKFYSCPQYNQSADDTDDDYSPAVINPCDKETSNEPTTTARNTNSESKPSEGSVLSQTTTQIFIRKQEPIKSIINTPTASLGFNTSVVETTDSTGHPHTISNRALLGTKVLADNVTLSKGIALNAFEGFQAGPSTNLQPPEREMTKIISSSNQLDIQRATTITFSPSTATKDGILGNGYKQNDQRHKDLRPEVIRRRSLDFSKSRRFNLKNSKEIISNERHGQYSPRLYRFPRKHQEKLYPLFGLKGKKHPIQKWHSLKKPHAGRHTLESKKTQSHTRSMNVTNDLPRHQQGCEFEQGFCGWMQSKQDDLDWNLNRERPSWFSGLSAREKPRGNYLSLKNLSMGSIQGKKALLVSPVLLRPKCISFWYSSVPNIMGMLNVYIMPASDMAELTLLWTNGGQKYETEIWRKAQITLEHQPKSLQVIMEGIANHPSVESNVLIDDIFVGHCKK</sequence>
<gene>
    <name evidence="6" type="ORF">GDO86_006605</name>
</gene>
<accession>A0A8T2JCA1</accession>
<dbReference type="EMBL" id="JAACNH010000006">
    <property type="protein sequence ID" value="KAG8440930.1"/>
    <property type="molecule type" value="Genomic_DNA"/>
</dbReference>
<reference evidence="6" key="1">
    <citation type="thesis" date="2020" institute="ProQuest LLC" country="789 East Eisenhower Parkway, Ann Arbor, MI, USA">
        <title>Comparative Genomics and Chromosome Evolution.</title>
        <authorList>
            <person name="Mudd A.B."/>
        </authorList>
    </citation>
    <scope>NUCLEOTIDE SEQUENCE</scope>
    <source>
        <strain evidence="6">Female2</strain>
        <tissue evidence="6">Blood</tissue>
    </source>
</reference>
<dbReference type="PRINTS" id="PR00480">
    <property type="entry name" value="ASTACIN"/>
</dbReference>
<dbReference type="PROSITE" id="PS50060">
    <property type="entry name" value="MAM_2"/>
    <property type="match status" value="1"/>
</dbReference>
<evidence type="ECO:0000256" key="1">
    <source>
        <dbReference type="PROSITE-ProRule" id="PRU01211"/>
    </source>
</evidence>
<feature type="domain" description="Peptidase M12A" evidence="5">
    <location>
        <begin position="17"/>
        <end position="216"/>
    </location>
</feature>
<dbReference type="AlphaFoldDB" id="A0A8T2JCA1"/>
<organism evidence="6 7">
    <name type="scientific">Hymenochirus boettgeri</name>
    <name type="common">Congo dwarf clawed frog</name>
    <dbReference type="NCBI Taxonomy" id="247094"/>
    <lineage>
        <taxon>Eukaryota</taxon>
        <taxon>Metazoa</taxon>
        <taxon>Chordata</taxon>
        <taxon>Craniata</taxon>
        <taxon>Vertebrata</taxon>
        <taxon>Euteleostomi</taxon>
        <taxon>Amphibia</taxon>
        <taxon>Batrachia</taxon>
        <taxon>Anura</taxon>
        <taxon>Pipoidea</taxon>
        <taxon>Pipidae</taxon>
        <taxon>Pipinae</taxon>
        <taxon>Hymenochirus</taxon>
    </lineage>
</organism>
<comment type="cofactor">
    <cofactor evidence="1 2">
        <name>Zn(2+)</name>
        <dbReference type="ChEBI" id="CHEBI:29105"/>
    </cofactor>
    <text evidence="1 2">Binds 1 zinc ion per subunit.</text>
</comment>
<dbReference type="SUPFAM" id="SSF55486">
    <property type="entry name" value="Metalloproteases ('zincins'), catalytic domain"/>
    <property type="match status" value="1"/>
</dbReference>
<dbReference type="SMART" id="SM00137">
    <property type="entry name" value="MAM"/>
    <property type="match status" value="1"/>
</dbReference>
<feature type="binding site" evidence="1">
    <location>
        <position position="115"/>
    </location>
    <ligand>
        <name>Zn(2+)</name>
        <dbReference type="ChEBI" id="CHEBI:29105"/>
        <note>catalytic</note>
    </ligand>
</feature>
<dbReference type="GO" id="GO:0016020">
    <property type="term" value="C:membrane"/>
    <property type="evidence" value="ECO:0007669"/>
    <property type="project" value="InterPro"/>
</dbReference>
<name>A0A8T2JCA1_9PIPI</name>
<dbReference type="CDD" id="cd06263">
    <property type="entry name" value="MAM"/>
    <property type="match status" value="1"/>
</dbReference>
<keyword evidence="1 2" id="KW-0378">Hydrolase</keyword>
<dbReference type="GO" id="GO:0006508">
    <property type="term" value="P:proteolysis"/>
    <property type="evidence" value="ECO:0007669"/>
    <property type="project" value="UniProtKB-KW"/>
</dbReference>
<proteinExistence type="predicted"/>
<feature type="region of interest" description="Disordered" evidence="3">
    <location>
        <begin position="468"/>
        <end position="494"/>
    </location>
</feature>
<dbReference type="InterPro" id="IPR001506">
    <property type="entry name" value="Peptidase_M12A"/>
</dbReference>
<comment type="caution">
    <text evidence="1">Lacks conserved residue(s) required for the propagation of feature annotation.</text>
</comment>
<dbReference type="EC" id="3.4.24.-" evidence="2"/>